<evidence type="ECO:0000313" key="2">
    <source>
        <dbReference type="Proteomes" id="UP001634394"/>
    </source>
</evidence>
<reference evidence="1 2" key="1">
    <citation type="submission" date="2024-11" db="EMBL/GenBank/DDBJ databases">
        <title>Chromosome-level genome assembly of the freshwater bivalve Anodonta woodiana.</title>
        <authorList>
            <person name="Chen X."/>
        </authorList>
    </citation>
    <scope>NUCLEOTIDE SEQUENCE [LARGE SCALE GENOMIC DNA]</scope>
    <source>
        <strain evidence="1">MN2024</strain>
        <tissue evidence="1">Gills</tissue>
    </source>
</reference>
<comment type="caution">
    <text evidence="1">The sequence shown here is derived from an EMBL/GenBank/DDBJ whole genome shotgun (WGS) entry which is preliminary data.</text>
</comment>
<gene>
    <name evidence="1" type="ORF">ACJMK2_031230</name>
</gene>
<evidence type="ECO:0000313" key="1">
    <source>
        <dbReference type="EMBL" id="KAL3878904.1"/>
    </source>
</evidence>
<name>A0ABD3WY53_SINWO</name>
<dbReference type="AlphaFoldDB" id="A0ABD3WY53"/>
<proteinExistence type="predicted"/>
<protein>
    <submittedName>
        <fullName evidence="1">Uncharacterized protein</fullName>
    </submittedName>
</protein>
<accession>A0ABD3WY53</accession>
<organism evidence="1 2">
    <name type="scientific">Sinanodonta woodiana</name>
    <name type="common">Chinese pond mussel</name>
    <name type="synonym">Anodonta woodiana</name>
    <dbReference type="NCBI Taxonomy" id="1069815"/>
    <lineage>
        <taxon>Eukaryota</taxon>
        <taxon>Metazoa</taxon>
        <taxon>Spiralia</taxon>
        <taxon>Lophotrochozoa</taxon>
        <taxon>Mollusca</taxon>
        <taxon>Bivalvia</taxon>
        <taxon>Autobranchia</taxon>
        <taxon>Heteroconchia</taxon>
        <taxon>Palaeoheterodonta</taxon>
        <taxon>Unionida</taxon>
        <taxon>Unionoidea</taxon>
        <taxon>Unionidae</taxon>
        <taxon>Unioninae</taxon>
        <taxon>Sinanodonta</taxon>
    </lineage>
</organism>
<dbReference type="EMBL" id="JBJQND010000004">
    <property type="protein sequence ID" value="KAL3878904.1"/>
    <property type="molecule type" value="Genomic_DNA"/>
</dbReference>
<keyword evidence="2" id="KW-1185">Reference proteome</keyword>
<sequence>MESHIGVTAPERNARRRRTHAIPIRAKMEAVVNLKIIPTYFVSVWKATVEIIVKISMHVHQVLVREVIVITTDRITIVNVRLAIRELPVQKVLNKTKEIFLKPCFTL</sequence>
<dbReference type="Proteomes" id="UP001634394">
    <property type="component" value="Unassembled WGS sequence"/>
</dbReference>